<feature type="region of interest" description="Disordered" evidence="1">
    <location>
        <begin position="40"/>
        <end position="113"/>
    </location>
</feature>
<name>A0A9Q1DK75_CONCO</name>
<feature type="compositionally biased region" description="Basic residues" evidence="1">
    <location>
        <begin position="136"/>
        <end position="147"/>
    </location>
</feature>
<reference evidence="2" key="1">
    <citation type="journal article" date="2023" name="Science">
        <title>Genome structures resolve the early diversification of teleost fishes.</title>
        <authorList>
            <person name="Parey E."/>
            <person name="Louis A."/>
            <person name="Montfort J."/>
            <person name="Bouchez O."/>
            <person name="Roques C."/>
            <person name="Iampietro C."/>
            <person name="Lluch J."/>
            <person name="Castinel A."/>
            <person name="Donnadieu C."/>
            <person name="Desvignes T."/>
            <person name="Floi Bucao C."/>
            <person name="Jouanno E."/>
            <person name="Wen M."/>
            <person name="Mejri S."/>
            <person name="Dirks R."/>
            <person name="Jansen H."/>
            <person name="Henkel C."/>
            <person name="Chen W.J."/>
            <person name="Zahm M."/>
            <person name="Cabau C."/>
            <person name="Klopp C."/>
            <person name="Thompson A.W."/>
            <person name="Robinson-Rechavi M."/>
            <person name="Braasch I."/>
            <person name="Lecointre G."/>
            <person name="Bobe J."/>
            <person name="Postlethwait J.H."/>
            <person name="Berthelot C."/>
            <person name="Roest Crollius H."/>
            <person name="Guiguen Y."/>
        </authorList>
    </citation>
    <scope>NUCLEOTIDE SEQUENCE</scope>
    <source>
        <strain evidence="2">Concon-B</strain>
    </source>
</reference>
<feature type="region of interest" description="Disordered" evidence="1">
    <location>
        <begin position="136"/>
        <end position="157"/>
    </location>
</feature>
<sequence>MQKNRTSRSSSFLSTERRRFSLEHPEAELVGVATPSCAVRRRFSGPLLLPPLSRRHSTQDARRHPDPDPPRSPAPLARGGTRSLEAVGDPAHNKAHREGAGLAKAPKHLWRQPRTHIRIQQRNHSDSDRYLYGKAVGKRHPRLKKARMSWPAPLQKW</sequence>
<organism evidence="2 3">
    <name type="scientific">Conger conger</name>
    <name type="common">Conger eel</name>
    <name type="synonym">Muraena conger</name>
    <dbReference type="NCBI Taxonomy" id="82655"/>
    <lineage>
        <taxon>Eukaryota</taxon>
        <taxon>Metazoa</taxon>
        <taxon>Chordata</taxon>
        <taxon>Craniata</taxon>
        <taxon>Vertebrata</taxon>
        <taxon>Euteleostomi</taxon>
        <taxon>Actinopterygii</taxon>
        <taxon>Neopterygii</taxon>
        <taxon>Teleostei</taxon>
        <taxon>Anguilliformes</taxon>
        <taxon>Congridae</taxon>
        <taxon>Conger</taxon>
    </lineage>
</organism>
<evidence type="ECO:0000256" key="1">
    <source>
        <dbReference type="SAM" id="MobiDB-lite"/>
    </source>
</evidence>
<evidence type="ECO:0000313" key="3">
    <source>
        <dbReference type="Proteomes" id="UP001152803"/>
    </source>
</evidence>
<dbReference type="EMBL" id="JAFJMO010000006">
    <property type="protein sequence ID" value="KAJ8274023.1"/>
    <property type="molecule type" value="Genomic_DNA"/>
</dbReference>
<dbReference type="AlphaFoldDB" id="A0A9Q1DK75"/>
<comment type="caution">
    <text evidence="2">The sequence shown here is derived from an EMBL/GenBank/DDBJ whole genome shotgun (WGS) entry which is preliminary data.</text>
</comment>
<feature type="compositionally biased region" description="Basic and acidic residues" evidence="1">
    <location>
        <begin position="15"/>
        <end position="27"/>
    </location>
</feature>
<dbReference type="Proteomes" id="UP001152803">
    <property type="component" value="Unassembled WGS sequence"/>
</dbReference>
<dbReference type="OrthoDB" id="8906824at2759"/>
<feature type="compositionally biased region" description="Polar residues" evidence="1">
    <location>
        <begin position="1"/>
        <end position="14"/>
    </location>
</feature>
<proteinExistence type="predicted"/>
<gene>
    <name evidence="2" type="ORF">COCON_G00086480</name>
</gene>
<feature type="compositionally biased region" description="Basic and acidic residues" evidence="1">
    <location>
        <begin position="57"/>
        <end position="69"/>
    </location>
</feature>
<accession>A0A9Q1DK75</accession>
<keyword evidence="3" id="KW-1185">Reference proteome</keyword>
<evidence type="ECO:0000313" key="2">
    <source>
        <dbReference type="EMBL" id="KAJ8274023.1"/>
    </source>
</evidence>
<feature type="region of interest" description="Disordered" evidence="1">
    <location>
        <begin position="1"/>
        <end position="27"/>
    </location>
</feature>
<protein>
    <submittedName>
        <fullName evidence="2">Uncharacterized protein</fullName>
    </submittedName>
</protein>